<proteinExistence type="predicted"/>
<organism evidence="2">
    <name type="scientific">hydrothermal vent metagenome</name>
    <dbReference type="NCBI Taxonomy" id="652676"/>
    <lineage>
        <taxon>unclassified sequences</taxon>
        <taxon>metagenomes</taxon>
        <taxon>ecological metagenomes</taxon>
    </lineage>
</organism>
<dbReference type="InterPro" id="IPR000845">
    <property type="entry name" value="Nucleoside_phosphorylase_d"/>
</dbReference>
<keyword evidence="2" id="KW-0808">Transferase</keyword>
<dbReference type="Gene3D" id="3.40.50.1580">
    <property type="entry name" value="Nucleoside phosphorylase domain"/>
    <property type="match status" value="1"/>
</dbReference>
<accession>A0A161K898</accession>
<keyword evidence="2" id="KW-0328">Glycosyltransferase</keyword>
<protein>
    <submittedName>
        <fullName evidence="2">Purine nucleoside phosphorylase</fullName>
        <ecNumber evidence="2">2.4.2.1</ecNumber>
    </submittedName>
</protein>
<gene>
    <name evidence="2" type="ORF">MGWOODY_Mmi1531</name>
</gene>
<dbReference type="GO" id="GO:0009116">
    <property type="term" value="P:nucleoside metabolic process"/>
    <property type="evidence" value="ECO:0007669"/>
    <property type="project" value="InterPro"/>
</dbReference>
<dbReference type="EC" id="2.4.2.1" evidence="2"/>
<dbReference type="AlphaFoldDB" id="A0A161K898"/>
<dbReference type="GO" id="GO:0004731">
    <property type="term" value="F:purine-nucleoside phosphorylase activity"/>
    <property type="evidence" value="ECO:0007669"/>
    <property type="project" value="UniProtKB-EC"/>
</dbReference>
<evidence type="ECO:0000313" key="2">
    <source>
        <dbReference type="EMBL" id="CUV10591.1"/>
    </source>
</evidence>
<feature type="domain" description="Nucleoside phosphorylase" evidence="1">
    <location>
        <begin position="1"/>
        <end position="46"/>
    </location>
</feature>
<evidence type="ECO:0000259" key="1">
    <source>
        <dbReference type="Pfam" id="PF01048"/>
    </source>
</evidence>
<dbReference type="InterPro" id="IPR035994">
    <property type="entry name" value="Nucleoside_phosphorylase_sf"/>
</dbReference>
<dbReference type="EMBL" id="FAXC01000446">
    <property type="protein sequence ID" value="CUV10591.1"/>
    <property type="molecule type" value="Genomic_DNA"/>
</dbReference>
<sequence>MKALGISTITNYAAGIIDDPLSHEDVIKVSAQVKDDFTNLLTEIIKGMVL</sequence>
<dbReference type="Pfam" id="PF01048">
    <property type="entry name" value="PNP_UDP_1"/>
    <property type="match status" value="1"/>
</dbReference>
<name>A0A161K898_9ZZZZ</name>
<dbReference type="SUPFAM" id="SSF53167">
    <property type="entry name" value="Purine and uridine phosphorylases"/>
    <property type="match status" value="1"/>
</dbReference>
<reference evidence="2" key="1">
    <citation type="submission" date="2015-10" db="EMBL/GenBank/DDBJ databases">
        <authorList>
            <person name="Gilbert D.G."/>
        </authorList>
    </citation>
    <scope>NUCLEOTIDE SEQUENCE</scope>
</reference>